<proteinExistence type="predicted"/>
<keyword evidence="1" id="KW-1133">Transmembrane helix</keyword>
<accession>A0AAD6QLA0</accession>
<organism evidence="2 3">
    <name type="scientific">Populus alba x Populus x berolinensis</name>
    <dbReference type="NCBI Taxonomy" id="444605"/>
    <lineage>
        <taxon>Eukaryota</taxon>
        <taxon>Viridiplantae</taxon>
        <taxon>Streptophyta</taxon>
        <taxon>Embryophyta</taxon>
        <taxon>Tracheophyta</taxon>
        <taxon>Spermatophyta</taxon>
        <taxon>Magnoliopsida</taxon>
        <taxon>eudicotyledons</taxon>
        <taxon>Gunneridae</taxon>
        <taxon>Pentapetalae</taxon>
        <taxon>rosids</taxon>
        <taxon>fabids</taxon>
        <taxon>Malpighiales</taxon>
        <taxon>Salicaceae</taxon>
        <taxon>Saliceae</taxon>
        <taxon>Populus</taxon>
    </lineage>
</organism>
<dbReference type="AlphaFoldDB" id="A0AAD6QLA0"/>
<evidence type="ECO:0000313" key="3">
    <source>
        <dbReference type="Proteomes" id="UP001164929"/>
    </source>
</evidence>
<comment type="caution">
    <text evidence="2">The sequence shown here is derived from an EMBL/GenBank/DDBJ whole genome shotgun (WGS) entry which is preliminary data.</text>
</comment>
<feature type="transmembrane region" description="Helical" evidence="1">
    <location>
        <begin position="90"/>
        <end position="111"/>
    </location>
</feature>
<evidence type="ECO:0000256" key="1">
    <source>
        <dbReference type="SAM" id="Phobius"/>
    </source>
</evidence>
<keyword evidence="1" id="KW-0472">Membrane</keyword>
<keyword evidence="1" id="KW-0812">Transmembrane</keyword>
<evidence type="ECO:0000313" key="2">
    <source>
        <dbReference type="EMBL" id="KAJ6992501.1"/>
    </source>
</evidence>
<protein>
    <submittedName>
        <fullName evidence="2">Uncharacterized protein</fullName>
    </submittedName>
</protein>
<dbReference type="Proteomes" id="UP001164929">
    <property type="component" value="Chromosome 6"/>
</dbReference>
<gene>
    <name evidence="2" type="ORF">NC653_015784</name>
</gene>
<name>A0AAD6QLA0_9ROSI</name>
<reference evidence="2" key="1">
    <citation type="journal article" date="2023" name="Mol. Ecol. Resour.">
        <title>Chromosome-level genome assembly of a triploid poplar Populus alba 'Berolinensis'.</title>
        <authorList>
            <person name="Chen S."/>
            <person name="Yu Y."/>
            <person name="Wang X."/>
            <person name="Wang S."/>
            <person name="Zhang T."/>
            <person name="Zhou Y."/>
            <person name="He R."/>
            <person name="Meng N."/>
            <person name="Wang Y."/>
            <person name="Liu W."/>
            <person name="Liu Z."/>
            <person name="Liu J."/>
            <person name="Guo Q."/>
            <person name="Huang H."/>
            <person name="Sederoff R.R."/>
            <person name="Wang G."/>
            <person name="Qu G."/>
            <person name="Chen S."/>
        </authorList>
    </citation>
    <scope>NUCLEOTIDE SEQUENCE</scope>
    <source>
        <strain evidence="2">SC-2020</strain>
    </source>
</reference>
<sequence length="117" mass="13196">MWKKIAVPNNVDAVVFKTSSYLVTANFNFPSKNSCTSGCACAVYVEFKLPFQDNLLVIPMKVKEQLGIFKLNWKGKKSIPEKQVHMADPFLVFIRMVPLIKSLTALVVLFGRCIRAN</sequence>
<dbReference type="EMBL" id="JAQIZT010000006">
    <property type="protein sequence ID" value="KAJ6992501.1"/>
    <property type="molecule type" value="Genomic_DNA"/>
</dbReference>
<keyword evidence="3" id="KW-1185">Reference proteome</keyword>